<evidence type="ECO:0000256" key="6">
    <source>
        <dbReference type="RuleBase" id="RU362125"/>
    </source>
</evidence>
<sequence length="386" mass="41275">MDLAPSDAQREYRDRASRFAATELLPGYRQREAAGRIEPDLRREMGRLGLIAPQLPADLGGGGTDRLTTGLVVEEIGRGDINVGYLVVVGALTGQILAANAVPELARHWVPRICSGEEIVGIGLTEPHAGSDAGVPRLTATRDGSSEDADWVLDGVKSLSFAADASAVVVFARTGGSTERGRGISAFLVPLDRPGVTIESYPDMGTRAVGRGAAHLDGVRIPADHLLGPEGQGFGQVMAGFDFSRALIGLQCIGCAQQTVDETWDHVSTREAFDRPLSVNQGVSFPLAEADTLLAAARALCHRALWLADAGEPHTSEAAMCKWFAPKTAYDQINQCLLLHGQYGYRAELPIEQRLRDVLGLQIGDGTAQIMKLVIARRRLGRELAP</sequence>
<keyword evidence="3 6" id="KW-0285">Flavoprotein</keyword>
<reference evidence="10 11" key="1">
    <citation type="submission" date="2016-10" db="EMBL/GenBank/DDBJ databases">
        <authorList>
            <person name="de Groot N.N."/>
        </authorList>
    </citation>
    <scope>NUCLEOTIDE SEQUENCE [LARGE SCALE GENOMIC DNA]</scope>
    <source>
        <strain evidence="10 11">CGMCC 4.1877</strain>
    </source>
</reference>
<dbReference type="InterPro" id="IPR046373">
    <property type="entry name" value="Acyl-CoA_Oxase/DH_mid-dom_sf"/>
</dbReference>
<dbReference type="EMBL" id="FOUY01000004">
    <property type="protein sequence ID" value="SFM87072.1"/>
    <property type="molecule type" value="Genomic_DNA"/>
</dbReference>
<dbReference type="InterPro" id="IPR009100">
    <property type="entry name" value="AcylCoA_DH/oxidase_NM_dom_sf"/>
</dbReference>
<evidence type="ECO:0000256" key="4">
    <source>
        <dbReference type="ARBA" id="ARBA00022827"/>
    </source>
</evidence>
<gene>
    <name evidence="10" type="ORF">SAMN05216207_100436</name>
</gene>
<dbReference type="PANTHER" id="PTHR43884">
    <property type="entry name" value="ACYL-COA DEHYDROGENASE"/>
    <property type="match status" value="1"/>
</dbReference>
<feature type="domain" description="Acyl-CoA oxidase/dehydrogenase middle" evidence="8">
    <location>
        <begin position="122"/>
        <end position="218"/>
    </location>
</feature>
<dbReference type="InterPro" id="IPR036250">
    <property type="entry name" value="AcylCo_DH-like_C"/>
</dbReference>
<evidence type="ECO:0000256" key="3">
    <source>
        <dbReference type="ARBA" id="ARBA00022630"/>
    </source>
</evidence>
<evidence type="ECO:0000256" key="1">
    <source>
        <dbReference type="ARBA" id="ARBA00001974"/>
    </source>
</evidence>
<dbReference type="Gene3D" id="1.10.540.10">
    <property type="entry name" value="Acyl-CoA dehydrogenase/oxidase, N-terminal domain"/>
    <property type="match status" value="1"/>
</dbReference>
<dbReference type="Gene3D" id="2.40.110.10">
    <property type="entry name" value="Butyryl-CoA Dehydrogenase, subunit A, domain 2"/>
    <property type="match status" value="1"/>
</dbReference>
<dbReference type="Pfam" id="PF00441">
    <property type="entry name" value="Acyl-CoA_dh_1"/>
    <property type="match status" value="1"/>
</dbReference>
<evidence type="ECO:0000256" key="5">
    <source>
        <dbReference type="ARBA" id="ARBA00023002"/>
    </source>
</evidence>
<evidence type="ECO:0000259" key="8">
    <source>
        <dbReference type="Pfam" id="PF02770"/>
    </source>
</evidence>
<evidence type="ECO:0000256" key="2">
    <source>
        <dbReference type="ARBA" id="ARBA00009347"/>
    </source>
</evidence>
<dbReference type="SUPFAM" id="SSF56645">
    <property type="entry name" value="Acyl-CoA dehydrogenase NM domain-like"/>
    <property type="match status" value="1"/>
</dbReference>
<dbReference type="GO" id="GO:0050660">
    <property type="term" value="F:flavin adenine dinucleotide binding"/>
    <property type="evidence" value="ECO:0007669"/>
    <property type="project" value="InterPro"/>
</dbReference>
<keyword evidence="11" id="KW-1185">Reference proteome</keyword>
<dbReference type="STRING" id="260086.SAMN05216207_100436"/>
<dbReference type="InterPro" id="IPR009075">
    <property type="entry name" value="AcylCo_DH/oxidase_C"/>
</dbReference>
<dbReference type="AlphaFoldDB" id="A0A1I4UDQ4"/>
<proteinExistence type="inferred from homology"/>
<dbReference type="RefSeq" id="WP_093338254.1">
    <property type="nucleotide sequence ID" value="NZ_FOUY01000004.1"/>
</dbReference>
<dbReference type="Pfam" id="PF02770">
    <property type="entry name" value="Acyl-CoA_dh_M"/>
    <property type="match status" value="1"/>
</dbReference>
<evidence type="ECO:0000259" key="7">
    <source>
        <dbReference type="Pfam" id="PF00441"/>
    </source>
</evidence>
<dbReference type="InterPro" id="IPR013786">
    <property type="entry name" value="AcylCoA_DH/ox_N"/>
</dbReference>
<keyword evidence="5 6" id="KW-0560">Oxidoreductase</keyword>
<dbReference type="Gene3D" id="1.20.140.10">
    <property type="entry name" value="Butyryl-CoA Dehydrogenase, subunit A, domain 3"/>
    <property type="match status" value="1"/>
</dbReference>
<keyword evidence="4 6" id="KW-0274">FAD</keyword>
<comment type="cofactor">
    <cofactor evidence="1 6">
        <name>FAD</name>
        <dbReference type="ChEBI" id="CHEBI:57692"/>
    </cofactor>
</comment>
<feature type="domain" description="Acyl-CoA dehydrogenase/oxidase C-terminal" evidence="7">
    <location>
        <begin position="231"/>
        <end position="378"/>
    </location>
</feature>
<dbReference type="GO" id="GO:0003995">
    <property type="term" value="F:acyl-CoA dehydrogenase activity"/>
    <property type="evidence" value="ECO:0007669"/>
    <property type="project" value="TreeGrafter"/>
</dbReference>
<dbReference type="InterPro" id="IPR006091">
    <property type="entry name" value="Acyl-CoA_Oxase/DH_mid-dom"/>
</dbReference>
<dbReference type="FunFam" id="1.20.140.10:FF:000001">
    <property type="entry name" value="Acyl-CoA dehydrogenase"/>
    <property type="match status" value="1"/>
</dbReference>
<evidence type="ECO:0000259" key="9">
    <source>
        <dbReference type="Pfam" id="PF02771"/>
    </source>
</evidence>
<evidence type="ECO:0000313" key="11">
    <source>
        <dbReference type="Proteomes" id="UP000199614"/>
    </source>
</evidence>
<accession>A0A1I4UDQ4</accession>
<dbReference type="PANTHER" id="PTHR43884:SF12">
    <property type="entry name" value="ISOVALERYL-COA DEHYDROGENASE, MITOCHONDRIAL-RELATED"/>
    <property type="match status" value="1"/>
</dbReference>
<dbReference type="SUPFAM" id="SSF47203">
    <property type="entry name" value="Acyl-CoA dehydrogenase C-terminal domain-like"/>
    <property type="match status" value="1"/>
</dbReference>
<dbReference type="CDD" id="cd00567">
    <property type="entry name" value="ACAD"/>
    <property type="match status" value="1"/>
</dbReference>
<organism evidence="10 11">
    <name type="scientific">Pseudonocardia ammonioxydans</name>
    <dbReference type="NCBI Taxonomy" id="260086"/>
    <lineage>
        <taxon>Bacteria</taxon>
        <taxon>Bacillati</taxon>
        <taxon>Actinomycetota</taxon>
        <taxon>Actinomycetes</taxon>
        <taxon>Pseudonocardiales</taxon>
        <taxon>Pseudonocardiaceae</taxon>
        <taxon>Pseudonocardia</taxon>
    </lineage>
</organism>
<dbReference type="InterPro" id="IPR037069">
    <property type="entry name" value="AcylCoA_DH/ox_N_sf"/>
</dbReference>
<dbReference type="Proteomes" id="UP000199614">
    <property type="component" value="Unassembled WGS sequence"/>
</dbReference>
<comment type="similarity">
    <text evidence="2 6">Belongs to the acyl-CoA dehydrogenase family.</text>
</comment>
<dbReference type="Pfam" id="PF02771">
    <property type="entry name" value="Acyl-CoA_dh_N"/>
    <property type="match status" value="1"/>
</dbReference>
<feature type="domain" description="Acyl-CoA dehydrogenase/oxidase N-terminal" evidence="9">
    <location>
        <begin position="6"/>
        <end position="117"/>
    </location>
</feature>
<protein>
    <submittedName>
        <fullName evidence="10">Cyclohexanecarboxyl-CoA dehydrogenase</fullName>
    </submittedName>
</protein>
<evidence type="ECO:0000313" key="10">
    <source>
        <dbReference type="EMBL" id="SFM87072.1"/>
    </source>
</evidence>
<name>A0A1I4UDQ4_PSUAM</name>
<dbReference type="OrthoDB" id="9769473at2"/>